<dbReference type="PANTHER" id="PTHR10363:SF2">
    <property type="entry name" value="BLEOMYCIN HYDROLASE"/>
    <property type="match status" value="1"/>
</dbReference>
<dbReference type="GO" id="GO:0006508">
    <property type="term" value="P:proteolysis"/>
    <property type="evidence" value="ECO:0007669"/>
    <property type="project" value="UniProtKB-KW"/>
</dbReference>
<dbReference type="GO" id="GO:0043418">
    <property type="term" value="P:homocysteine catabolic process"/>
    <property type="evidence" value="ECO:0007669"/>
    <property type="project" value="TreeGrafter"/>
</dbReference>
<reference evidence="7" key="1">
    <citation type="submission" date="2020-10" db="EMBL/GenBank/DDBJ databases">
        <authorList>
            <person name="Gilroy R."/>
        </authorList>
    </citation>
    <scope>NUCLEOTIDE SEQUENCE</scope>
    <source>
        <strain evidence="7">ChiHjej13B12-12457</strain>
    </source>
</reference>
<dbReference type="AlphaFoldDB" id="A0A9D1E294"/>
<protein>
    <recommendedName>
        <fullName evidence="4">Aminopeptidase</fullName>
    </recommendedName>
</protein>
<dbReference type="PROSITE" id="PS00139">
    <property type="entry name" value="THIOL_PROTEASE_CYS"/>
    <property type="match status" value="1"/>
</dbReference>
<evidence type="ECO:0000313" key="7">
    <source>
        <dbReference type="EMBL" id="HIR63258.1"/>
    </source>
</evidence>
<dbReference type="Gene3D" id="3.90.70.10">
    <property type="entry name" value="Cysteine proteinases"/>
    <property type="match status" value="1"/>
</dbReference>
<dbReference type="EMBL" id="DVHI01000084">
    <property type="protein sequence ID" value="HIR63258.1"/>
    <property type="molecule type" value="Genomic_DNA"/>
</dbReference>
<feature type="active site" evidence="5">
    <location>
        <position position="322"/>
    </location>
</feature>
<keyword evidence="1 4" id="KW-0645">Protease</keyword>
<dbReference type="Pfam" id="PF03051">
    <property type="entry name" value="Peptidase_C1_2"/>
    <property type="match status" value="1"/>
</dbReference>
<evidence type="ECO:0000256" key="4">
    <source>
        <dbReference type="PIRNR" id="PIRNR005700"/>
    </source>
</evidence>
<evidence type="ECO:0000256" key="5">
    <source>
        <dbReference type="PIRSR" id="PIRSR005700-1"/>
    </source>
</evidence>
<proteinExistence type="inferred from homology"/>
<dbReference type="SUPFAM" id="SSF54001">
    <property type="entry name" value="Cysteine proteinases"/>
    <property type="match status" value="1"/>
</dbReference>
<name>A0A9D1E294_9BACT</name>
<dbReference type="Proteomes" id="UP000886744">
    <property type="component" value="Unassembled WGS sequence"/>
</dbReference>
<dbReference type="PIRSF" id="PIRSF005700">
    <property type="entry name" value="PepC"/>
    <property type="match status" value="1"/>
</dbReference>
<feature type="chain" id="PRO_5039439367" description="Aminopeptidase" evidence="6">
    <location>
        <begin position="22"/>
        <end position="386"/>
    </location>
</feature>
<keyword evidence="6" id="KW-0732">Signal</keyword>
<evidence type="ECO:0000256" key="3">
    <source>
        <dbReference type="ARBA" id="ARBA00022807"/>
    </source>
</evidence>
<dbReference type="PANTHER" id="PTHR10363">
    <property type="entry name" value="BLEOMYCIN HYDROLASE"/>
    <property type="match status" value="1"/>
</dbReference>
<gene>
    <name evidence="7" type="ORF">IAC94_07035</name>
</gene>
<feature type="signal peptide" evidence="6">
    <location>
        <begin position="1"/>
        <end position="21"/>
    </location>
</feature>
<feature type="active site" evidence="5">
    <location>
        <position position="343"/>
    </location>
</feature>
<feature type="active site" evidence="5">
    <location>
        <position position="58"/>
    </location>
</feature>
<evidence type="ECO:0000256" key="2">
    <source>
        <dbReference type="ARBA" id="ARBA00022801"/>
    </source>
</evidence>
<keyword evidence="3 4" id="KW-0788">Thiol protease</keyword>
<comment type="similarity">
    <text evidence="4">Belongs to the peptidase C1 family.</text>
</comment>
<dbReference type="GO" id="GO:0009636">
    <property type="term" value="P:response to toxic substance"/>
    <property type="evidence" value="ECO:0007669"/>
    <property type="project" value="TreeGrafter"/>
</dbReference>
<keyword evidence="2 4" id="KW-0378">Hydrolase</keyword>
<evidence type="ECO:0000256" key="6">
    <source>
        <dbReference type="SAM" id="SignalP"/>
    </source>
</evidence>
<evidence type="ECO:0000313" key="8">
    <source>
        <dbReference type="Proteomes" id="UP000886744"/>
    </source>
</evidence>
<dbReference type="InterPro" id="IPR000169">
    <property type="entry name" value="Pept_cys_AS"/>
</dbReference>
<organism evidence="7 8">
    <name type="scientific">Candidatus Coprenecus avistercoris</name>
    <dbReference type="NCBI Taxonomy" id="2840730"/>
    <lineage>
        <taxon>Bacteria</taxon>
        <taxon>Pseudomonadati</taxon>
        <taxon>Bacteroidota</taxon>
        <taxon>Bacteroidia</taxon>
        <taxon>Bacteroidales</taxon>
        <taxon>Rikenellaceae</taxon>
        <taxon>Rikenellaceae incertae sedis</taxon>
        <taxon>Candidatus Coprenecus</taxon>
    </lineage>
</organism>
<dbReference type="GO" id="GO:0070005">
    <property type="term" value="F:cysteine-type aminopeptidase activity"/>
    <property type="evidence" value="ECO:0007669"/>
    <property type="project" value="InterPro"/>
</dbReference>
<accession>A0A9D1E294</accession>
<dbReference type="InterPro" id="IPR004134">
    <property type="entry name" value="Peptidase_C1B"/>
</dbReference>
<reference evidence="7" key="2">
    <citation type="journal article" date="2021" name="PeerJ">
        <title>Extensive microbial diversity within the chicken gut microbiome revealed by metagenomics and culture.</title>
        <authorList>
            <person name="Gilroy R."/>
            <person name="Ravi A."/>
            <person name="Getino M."/>
            <person name="Pursley I."/>
            <person name="Horton D.L."/>
            <person name="Alikhan N.F."/>
            <person name="Baker D."/>
            <person name="Gharbi K."/>
            <person name="Hall N."/>
            <person name="Watson M."/>
            <person name="Adriaenssens E.M."/>
            <person name="Foster-Nyarko E."/>
            <person name="Jarju S."/>
            <person name="Secka A."/>
            <person name="Antonio M."/>
            <person name="Oren A."/>
            <person name="Chaudhuri R.R."/>
            <person name="La Ragione R."/>
            <person name="Hildebrand F."/>
            <person name="Pallen M.J."/>
        </authorList>
    </citation>
    <scope>NUCLEOTIDE SEQUENCE</scope>
    <source>
        <strain evidence="7">ChiHjej13B12-12457</strain>
    </source>
</reference>
<dbReference type="InterPro" id="IPR038765">
    <property type="entry name" value="Papain-like_cys_pep_sf"/>
</dbReference>
<comment type="caution">
    <text evidence="7">The sequence shown here is derived from an EMBL/GenBank/DDBJ whole genome shotgun (WGS) entry which is preliminary data.</text>
</comment>
<dbReference type="GO" id="GO:0005737">
    <property type="term" value="C:cytoplasm"/>
    <property type="evidence" value="ECO:0007669"/>
    <property type="project" value="TreeGrafter"/>
</dbReference>
<sequence>MKLHYIIAGALAITMALPSSAAPKKKQQEPEKVNPYQITEQFRIPVTSVKDQNATGTCWCFATTSFIEAELLRMGKGEYDLSELYTVRQNYYERMNDNYLRRGKGNISEGSIGHMTFNIIDKYGIVPQSAYSGINYDSPLPNHRELRTYLKAIADASVSLKARSDEYWELQDALFDIYMGEVPETFVYEGKEYTPESFRDMLGLNTDDYIEITSFSHHPFYQQVPLEVPDNWDHALLYNLPLDEMMAVIDNALNTGYTVSWDGDVSEKGYVYSPLGIAILPADASLDRKAIGATDTLIAEVEEVDQELRQQGYESFTTTDDHLEHLIGIANDPAGTKYYITKNSWGAEGPYEGYHYMSEKYVRAKTISIIVHKDAIPADIKAKLGL</sequence>
<keyword evidence="4 7" id="KW-0031">Aminopeptidase</keyword>
<evidence type="ECO:0000256" key="1">
    <source>
        <dbReference type="ARBA" id="ARBA00022670"/>
    </source>
</evidence>